<reference evidence="1 3" key="1">
    <citation type="journal article" date="2011" name="Nature">
        <title>The Medicago genome provides insight into the evolution of rhizobial symbioses.</title>
        <authorList>
            <person name="Young N.D."/>
            <person name="Debelle F."/>
            <person name="Oldroyd G.E."/>
            <person name="Geurts R."/>
            <person name="Cannon S.B."/>
            <person name="Udvardi M.K."/>
            <person name="Benedito V.A."/>
            <person name="Mayer K.F."/>
            <person name="Gouzy J."/>
            <person name="Schoof H."/>
            <person name="Van de Peer Y."/>
            <person name="Proost S."/>
            <person name="Cook D.R."/>
            <person name="Meyers B.C."/>
            <person name="Spannagl M."/>
            <person name="Cheung F."/>
            <person name="De Mita S."/>
            <person name="Krishnakumar V."/>
            <person name="Gundlach H."/>
            <person name="Zhou S."/>
            <person name="Mudge J."/>
            <person name="Bharti A.K."/>
            <person name="Murray J.D."/>
            <person name="Naoumkina M.A."/>
            <person name="Rosen B."/>
            <person name="Silverstein K.A."/>
            <person name="Tang H."/>
            <person name="Rombauts S."/>
            <person name="Zhao P.X."/>
            <person name="Zhou P."/>
            <person name="Barbe V."/>
            <person name="Bardou P."/>
            <person name="Bechner M."/>
            <person name="Bellec A."/>
            <person name="Berger A."/>
            <person name="Berges H."/>
            <person name="Bidwell S."/>
            <person name="Bisseling T."/>
            <person name="Choisne N."/>
            <person name="Couloux A."/>
            <person name="Denny R."/>
            <person name="Deshpande S."/>
            <person name="Dai X."/>
            <person name="Doyle J.J."/>
            <person name="Dudez A.M."/>
            <person name="Farmer A.D."/>
            <person name="Fouteau S."/>
            <person name="Franken C."/>
            <person name="Gibelin C."/>
            <person name="Gish J."/>
            <person name="Goldstein S."/>
            <person name="Gonzalez A.J."/>
            <person name="Green P.J."/>
            <person name="Hallab A."/>
            <person name="Hartog M."/>
            <person name="Hua A."/>
            <person name="Humphray S.J."/>
            <person name="Jeong D.H."/>
            <person name="Jing Y."/>
            <person name="Jocker A."/>
            <person name="Kenton S.M."/>
            <person name="Kim D.J."/>
            <person name="Klee K."/>
            <person name="Lai H."/>
            <person name="Lang C."/>
            <person name="Lin S."/>
            <person name="Macmil S.L."/>
            <person name="Magdelenat G."/>
            <person name="Matthews L."/>
            <person name="McCorrison J."/>
            <person name="Monaghan E.L."/>
            <person name="Mun J.H."/>
            <person name="Najar F.Z."/>
            <person name="Nicholson C."/>
            <person name="Noirot C."/>
            <person name="O'Bleness M."/>
            <person name="Paule C.R."/>
            <person name="Poulain J."/>
            <person name="Prion F."/>
            <person name="Qin B."/>
            <person name="Qu C."/>
            <person name="Retzel E.F."/>
            <person name="Riddle C."/>
            <person name="Sallet E."/>
            <person name="Samain S."/>
            <person name="Samson N."/>
            <person name="Sanders I."/>
            <person name="Saurat O."/>
            <person name="Scarpelli C."/>
            <person name="Schiex T."/>
            <person name="Segurens B."/>
            <person name="Severin A.J."/>
            <person name="Sherrier D.J."/>
            <person name="Shi R."/>
            <person name="Sims S."/>
            <person name="Singer S.R."/>
            <person name="Sinharoy S."/>
            <person name="Sterck L."/>
            <person name="Viollet A."/>
            <person name="Wang B.B."/>
            <person name="Wang K."/>
            <person name="Wang M."/>
            <person name="Wang X."/>
            <person name="Warfsmann J."/>
            <person name="Weissenbach J."/>
            <person name="White D.D."/>
            <person name="White J.D."/>
            <person name="Wiley G.B."/>
            <person name="Wincker P."/>
            <person name="Xing Y."/>
            <person name="Yang L."/>
            <person name="Yao Z."/>
            <person name="Ying F."/>
            <person name="Zhai J."/>
            <person name="Zhou L."/>
            <person name="Zuber A."/>
            <person name="Denarie J."/>
            <person name="Dixon R.A."/>
            <person name="May G.D."/>
            <person name="Schwartz D.C."/>
            <person name="Rogers J."/>
            <person name="Quetier F."/>
            <person name="Town C.D."/>
            <person name="Roe B.A."/>
        </authorList>
    </citation>
    <scope>NUCLEOTIDE SEQUENCE [LARGE SCALE GENOMIC DNA]</scope>
    <source>
        <strain evidence="1">A17</strain>
        <strain evidence="2 3">cv. Jemalong A17</strain>
    </source>
</reference>
<dbReference type="EMBL" id="KL402732">
    <property type="protein sequence ID" value="KEH17568.1"/>
    <property type="molecule type" value="Genomic_DNA"/>
</dbReference>
<reference evidence="1 3" key="2">
    <citation type="journal article" date="2014" name="BMC Genomics">
        <title>An improved genome release (version Mt4.0) for the model legume Medicago truncatula.</title>
        <authorList>
            <person name="Tang H."/>
            <person name="Krishnakumar V."/>
            <person name="Bidwell S."/>
            <person name="Rosen B."/>
            <person name="Chan A."/>
            <person name="Zhou S."/>
            <person name="Gentzbittel L."/>
            <person name="Childs K.L."/>
            <person name="Yandell M."/>
            <person name="Gundlach H."/>
            <person name="Mayer K.F."/>
            <person name="Schwartz D.C."/>
            <person name="Town C.D."/>
        </authorList>
    </citation>
    <scope>GENOME REANNOTATION</scope>
    <source>
        <strain evidence="1">A17</strain>
        <strain evidence="2 3">cv. Jemalong A17</strain>
    </source>
</reference>
<evidence type="ECO:0000313" key="2">
    <source>
        <dbReference type="EnsemblPlants" id="KEH17568"/>
    </source>
</evidence>
<evidence type="ECO:0000313" key="3">
    <source>
        <dbReference type="Proteomes" id="UP000002051"/>
    </source>
</evidence>
<name>A0A072TL23_MEDTR</name>
<proteinExistence type="predicted"/>
<keyword evidence="3" id="KW-1185">Reference proteome</keyword>
<dbReference type="HOGENOM" id="CLU_2982140_0_0_1"/>
<sequence length="58" mass="6964">MTGWITRRRRRGIRINNCRKLLGSRGHKRDVNIWSRREPIVFKLFDTLIDFPINVTAI</sequence>
<reference evidence="2" key="3">
    <citation type="submission" date="2015-06" db="UniProtKB">
        <authorList>
            <consortium name="EnsemblPlants"/>
        </authorList>
    </citation>
    <scope>IDENTIFICATION</scope>
    <source>
        <strain evidence="2">cv. Jemalong A17</strain>
    </source>
</reference>
<dbReference type="EnsemblPlants" id="KEH17568">
    <property type="protein sequence ID" value="KEH17568"/>
    <property type="gene ID" value="MTR_0007s0040"/>
</dbReference>
<dbReference type="AlphaFoldDB" id="A0A072TL23"/>
<organism evidence="1 3">
    <name type="scientific">Medicago truncatula</name>
    <name type="common">Barrel medic</name>
    <name type="synonym">Medicago tribuloides</name>
    <dbReference type="NCBI Taxonomy" id="3880"/>
    <lineage>
        <taxon>Eukaryota</taxon>
        <taxon>Viridiplantae</taxon>
        <taxon>Streptophyta</taxon>
        <taxon>Embryophyta</taxon>
        <taxon>Tracheophyta</taxon>
        <taxon>Spermatophyta</taxon>
        <taxon>Magnoliopsida</taxon>
        <taxon>eudicotyledons</taxon>
        <taxon>Gunneridae</taxon>
        <taxon>Pentapetalae</taxon>
        <taxon>rosids</taxon>
        <taxon>fabids</taxon>
        <taxon>Fabales</taxon>
        <taxon>Fabaceae</taxon>
        <taxon>Papilionoideae</taxon>
        <taxon>50 kb inversion clade</taxon>
        <taxon>NPAAA clade</taxon>
        <taxon>Hologalegina</taxon>
        <taxon>IRL clade</taxon>
        <taxon>Trifolieae</taxon>
        <taxon>Medicago</taxon>
    </lineage>
</organism>
<dbReference type="Proteomes" id="UP000002051">
    <property type="component" value="Unassembled WGS sequence"/>
</dbReference>
<gene>
    <name evidence="1" type="ORF">MTR_0007s0040</name>
</gene>
<accession>A0A072TL23</accession>
<protein>
    <submittedName>
        <fullName evidence="1 2">Uncharacterized protein</fullName>
    </submittedName>
</protein>
<evidence type="ECO:0000313" key="1">
    <source>
        <dbReference type="EMBL" id="KEH17568.1"/>
    </source>
</evidence>